<sequence>MRFSNSFRNPNSLRSHEPLTNDQIRTVAPSIFADEAHESRSSRYVYIPTVTVLDKLREEGFQPFMVCQTRVRDQDKKDHTKHMIRLRHASRIMDKEANEIILLNSHDGTSSYQMIPGVFRFVCANGLVVGESMGDQKVRHSGSHDVVDDVIEGAYEVLRQFERVDGQRDAMRSQILRPYEQMALAEAALTYRYDETKGPAPITAAQLLTPHRIEDRSDDLWTTFNRVQENVIKGGLRGKNKANRRTTTRAVNGIDQDVKLNRALWVLAEALRNQQAA</sequence>
<reference evidence="2" key="1">
    <citation type="submission" date="2016-03" db="EMBL/GenBank/DDBJ databases">
        <title>The evolution of Pseudomonas syringae pv. actinidiae in New Zealand.</title>
        <authorList>
            <person name="Taiaroa G."/>
            <person name="Poulter R.T.M."/>
            <person name="Lamont I."/>
            <person name="Stockwell P."/>
            <person name="Butler M.I."/>
        </authorList>
    </citation>
    <scope>NUCLEOTIDE SEQUENCE</scope>
    <source>
        <strain evidence="2">RT811</strain>
        <plasmid evidence="2">pPK_RT811</plasmid>
    </source>
</reference>
<name>A0A2P0QFY0_PSESF</name>
<evidence type="ECO:0000313" key="2">
    <source>
        <dbReference type="EMBL" id="ARO45304.1"/>
    </source>
</evidence>
<keyword evidence="2" id="KW-0614">Plasmid</keyword>
<evidence type="ECO:0008006" key="3">
    <source>
        <dbReference type="Google" id="ProtNLM"/>
    </source>
</evidence>
<dbReference type="Pfam" id="PF06067">
    <property type="entry name" value="DUF932"/>
    <property type="match status" value="1"/>
</dbReference>
<dbReference type="EMBL" id="KX009064">
    <property type="protein sequence ID" value="ARO45304.1"/>
    <property type="molecule type" value="Genomic_DNA"/>
</dbReference>
<dbReference type="InterPro" id="IPR026325">
    <property type="entry name" value="DUF932"/>
</dbReference>
<evidence type="ECO:0000256" key="1">
    <source>
        <dbReference type="SAM" id="MobiDB-lite"/>
    </source>
</evidence>
<accession>A0A2P0QFY0</accession>
<feature type="region of interest" description="Disordered" evidence="1">
    <location>
        <begin position="1"/>
        <end position="20"/>
    </location>
</feature>
<protein>
    <recommendedName>
        <fullName evidence="3">DUF945 domain-containing protein</fullName>
    </recommendedName>
</protein>
<feature type="compositionally biased region" description="Polar residues" evidence="1">
    <location>
        <begin position="1"/>
        <end position="13"/>
    </location>
</feature>
<geneLocation type="plasmid" evidence="2">
    <name>pPK_RT811</name>
</geneLocation>
<proteinExistence type="predicted"/>
<organism evidence="2">
    <name type="scientific">Pseudomonas syringae pv. actinidiae</name>
    <dbReference type="NCBI Taxonomy" id="103796"/>
    <lineage>
        <taxon>Bacteria</taxon>
        <taxon>Pseudomonadati</taxon>
        <taxon>Pseudomonadota</taxon>
        <taxon>Gammaproteobacteria</taxon>
        <taxon>Pseudomonadales</taxon>
        <taxon>Pseudomonadaceae</taxon>
        <taxon>Pseudomonas</taxon>
        <taxon>Pseudomonas syringae</taxon>
    </lineage>
</organism>
<dbReference type="RefSeq" id="WP_074321480.1">
    <property type="nucleotide sequence ID" value="NZ_KX009064.1"/>
</dbReference>
<dbReference type="AlphaFoldDB" id="A0A2P0QFY0"/>